<dbReference type="AlphaFoldDB" id="A0A6G1JL20"/>
<dbReference type="Proteomes" id="UP000799291">
    <property type="component" value="Unassembled WGS sequence"/>
</dbReference>
<protein>
    <recommendedName>
        <fullName evidence="4">F-box domain-containing protein</fullName>
    </recommendedName>
</protein>
<evidence type="ECO:0000313" key="3">
    <source>
        <dbReference type="Proteomes" id="UP000799291"/>
    </source>
</evidence>
<feature type="compositionally biased region" description="Acidic residues" evidence="1">
    <location>
        <begin position="467"/>
        <end position="482"/>
    </location>
</feature>
<dbReference type="EMBL" id="MU005570">
    <property type="protein sequence ID" value="KAF2691128.1"/>
    <property type="molecule type" value="Genomic_DNA"/>
</dbReference>
<feature type="region of interest" description="Disordered" evidence="1">
    <location>
        <begin position="463"/>
        <end position="482"/>
    </location>
</feature>
<gene>
    <name evidence="2" type="ORF">K458DRAFT_382702</name>
</gene>
<evidence type="ECO:0000256" key="1">
    <source>
        <dbReference type="SAM" id="MobiDB-lite"/>
    </source>
</evidence>
<evidence type="ECO:0008006" key="4">
    <source>
        <dbReference type="Google" id="ProtNLM"/>
    </source>
</evidence>
<sequence>MARNSPSNTTAFNKLPIELNKNVAHFLENDADIANFSAICRATNHAVDGDNLSFWRAKFREKYVLMTGTKNRELKSKYKRRAKYLRRGTGLQFIRGHTGTEKRITAILTDLINESWKGAVHLGEHGEPQCLNLAALSKFVMNSWILLDGKRPPPPKGNNPKGVHPALAAVRLMCAHFLFDLGGARHNILGIDESQKAVYAPTNLAPLYISDKKNEVNMEWALHCLNFFLFHMKNPDASLLHDKVEELDSFDRPSAWREPLKAGSYPLNKCWKGTYAYMLRPDLDRFREYASGKKHLRPEDTIFSDLNVEEGCIQSIQFDFDSEGGATWPDAAEQRLRSQRETIFDHTRAQHSKRNKIDPEGERSKNIQVTGWGNDQDDHFYMTGWLNPLPDQSGIPGWQRITLMKHFEEELDMLDEDNHWAYEGVVLPGGRIILGRWWWANDEVDFDDEYGGPFILWAVDSAPELPCDSDGDGDGDDENDEA</sequence>
<evidence type="ECO:0000313" key="2">
    <source>
        <dbReference type="EMBL" id="KAF2691128.1"/>
    </source>
</evidence>
<dbReference type="OrthoDB" id="3971593at2759"/>
<name>A0A6G1JL20_9PLEO</name>
<proteinExistence type="predicted"/>
<keyword evidence="3" id="KW-1185">Reference proteome</keyword>
<accession>A0A6G1JL20</accession>
<organism evidence="2 3">
    <name type="scientific">Lentithecium fluviatile CBS 122367</name>
    <dbReference type="NCBI Taxonomy" id="1168545"/>
    <lineage>
        <taxon>Eukaryota</taxon>
        <taxon>Fungi</taxon>
        <taxon>Dikarya</taxon>
        <taxon>Ascomycota</taxon>
        <taxon>Pezizomycotina</taxon>
        <taxon>Dothideomycetes</taxon>
        <taxon>Pleosporomycetidae</taxon>
        <taxon>Pleosporales</taxon>
        <taxon>Massarineae</taxon>
        <taxon>Lentitheciaceae</taxon>
        <taxon>Lentithecium</taxon>
    </lineage>
</organism>
<reference evidence="2" key="1">
    <citation type="journal article" date="2020" name="Stud. Mycol.">
        <title>101 Dothideomycetes genomes: a test case for predicting lifestyles and emergence of pathogens.</title>
        <authorList>
            <person name="Haridas S."/>
            <person name="Albert R."/>
            <person name="Binder M."/>
            <person name="Bloem J."/>
            <person name="Labutti K."/>
            <person name="Salamov A."/>
            <person name="Andreopoulos B."/>
            <person name="Baker S."/>
            <person name="Barry K."/>
            <person name="Bills G."/>
            <person name="Bluhm B."/>
            <person name="Cannon C."/>
            <person name="Castanera R."/>
            <person name="Culley D."/>
            <person name="Daum C."/>
            <person name="Ezra D."/>
            <person name="Gonzalez J."/>
            <person name="Henrissat B."/>
            <person name="Kuo A."/>
            <person name="Liang C."/>
            <person name="Lipzen A."/>
            <person name="Lutzoni F."/>
            <person name="Magnuson J."/>
            <person name="Mondo S."/>
            <person name="Nolan M."/>
            <person name="Ohm R."/>
            <person name="Pangilinan J."/>
            <person name="Park H.-J."/>
            <person name="Ramirez L."/>
            <person name="Alfaro M."/>
            <person name="Sun H."/>
            <person name="Tritt A."/>
            <person name="Yoshinaga Y."/>
            <person name="Zwiers L.-H."/>
            <person name="Turgeon B."/>
            <person name="Goodwin S."/>
            <person name="Spatafora J."/>
            <person name="Crous P."/>
            <person name="Grigoriev I."/>
        </authorList>
    </citation>
    <scope>NUCLEOTIDE SEQUENCE</scope>
    <source>
        <strain evidence="2">CBS 122367</strain>
    </source>
</reference>